<proteinExistence type="predicted"/>
<dbReference type="Proteomes" id="UP000002457">
    <property type="component" value="Chromosome"/>
</dbReference>
<dbReference type="STRING" id="521011.Mpal_0151"/>
<dbReference type="OrthoDB" id="24661at2157"/>
<dbReference type="HOGENOM" id="CLU_044271_3_1_2"/>
<dbReference type="InterPro" id="IPR007537">
    <property type="entry name" value="tRNAHis_GuaTrfase_Thg1"/>
</dbReference>
<dbReference type="GeneID" id="7270922"/>
<organism evidence="2 3">
    <name type="scientific">Methanosphaerula palustris (strain ATCC BAA-1556 / DSM 19958 / E1-9c)</name>
    <dbReference type="NCBI Taxonomy" id="521011"/>
    <lineage>
        <taxon>Archaea</taxon>
        <taxon>Methanobacteriati</taxon>
        <taxon>Methanobacteriota</taxon>
        <taxon>Stenosarchaea group</taxon>
        <taxon>Methanomicrobia</taxon>
        <taxon>Methanomicrobiales</taxon>
        <taxon>Methanoregulaceae</taxon>
        <taxon>Methanosphaerula</taxon>
    </lineage>
</organism>
<dbReference type="InterPro" id="IPR038469">
    <property type="entry name" value="tRNAHis_GuaTrfase_Thg1_sf"/>
</dbReference>
<dbReference type="Gene3D" id="3.30.70.3000">
    <property type="match status" value="1"/>
</dbReference>
<dbReference type="Pfam" id="PF04446">
    <property type="entry name" value="Thg1"/>
    <property type="match status" value="1"/>
</dbReference>
<dbReference type="EMBL" id="CP001338">
    <property type="protein sequence ID" value="ACL15544.1"/>
    <property type="molecule type" value="Genomic_DNA"/>
</dbReference>
<dbReference type="GO" id="GO:0006400">
    <property type="term" value="P:tRNA modification"/>
    <property type="evidence" value="ECO:0007669"/>
    <property type="project" value="InterPro"/>
</dbReference>
<keyword evidence="3" id="KW-1185">Reference proteome</keyword>
<dbReference type="PANTHER" id="PTHR12729">
    <property type="entry name" value="TRNA(HIS) GUANYLYLTRANSFERASE-RELATED"/>
    <property type="match status" value="1"/>
</dbReference>
<dbReference type="KEGG" id="mpl:Mpal_0151"/>
<dbReference type="RefSeq" id="WP_012616863.1">
    <property type="nucleotide sequence ID" value="NC_011832.1"/>
</dbReference>
<dbReference type="PANTHER" id="PTHR12729:SF6">
    <property type="entry name" value="TRNA(HIS) GUANYLYLTRANSFERASE-RELATED"/>
    <property type="match status" value="1"/>
</dbReference>
<dbReference type="AlphaFoldDB" id="B8GIX1"/>
<protein>
    <recommendedName>
        <fullName evidence="1">tRNAHis guanylyltransferase catalytic domain-containing protein</fullName>
    </recommendedName>
</protein>
<dbReference type="eggNOG" id="arCOG03218">
    <property type="taxonomic scope" value="Archaea"/>
</dbReference>
<evidence type="ECO:0000313" key="2">
    <source>
        <dbReference type="EMBL" id="ACL15544.1"/>
    </source>
</evidence>
<name>B8GIX1_METPE</name>
<reference evidence="2 3" key="1">
    <citation type="journal article" date="2015" name="Genome Announc.">
        <title>Complete Genome Sequence of Methanosphaerula palustris E1-9CT, a Hydrogenotrophic Methanogen Isolated from a Minerotrophic Fen Peatland.</title>
        <authorList>
            <person name="Cadillo-Quiroz H."/>
            <person name="Browne P."/>
            <person name="Kyrpides N."/>
            <person name="Woyke T."/>
            <person name="Goodwin L."/>
            <person name="Detter C."/>
            <person name="Yavitt J.B."/>
            <person name="Zinder S.H."/>
        </authorList>
    </citation>
    <scope>NUCLEOTIDE SEQUENCE [LARGE SCALE GENOMIC DNA]</scope>
    <source>
        <strain evidence="3">ATCC BAA-1556 / DSM 19958 / E1-9c</strain>
    </source>
</reference>
<gene>
    <name evidence="2" type="ordered locus">Mpal_0151</name>
</gene>
<feature type="domain" description="tRNAHis guanylyltransferase catalytic" evidence="1">
    <location>
        <begin position="16"/>
        <end position="118"/>
    </location>
</feature>
<dbReference type="GO" id="GO:0000287">
    <property type="term" value="F:magnesium ion binding"/>
    <property type="evidence" value="ECO:0007669"/>
    <property type="project" value="InterPro"/>
</dbReference>
<accession>B8GIX1</accession>
<dbReference type="GO" id="GO:0008193">
    <property type="term" value="F:tRNA guanylyltransferase activity"/>
    <property type="evidence" value="ECO:0007669"/>
    <property type="project" value="InterPro"/>
</dbReference>
<evidence type="ECO:0000259" key="1">
    <source>
        <dbReference type="Pfam" id="PF04446"/>
    </source>
</evidence>
<dbReference type="InterPro" id="IPR024956">
    <property type="entry name" value="tRNAHis_GuaTrfase_cat"/>
</dbReference>
<sequence>MNDNREIFSTLAAIPPLWVRLDGRAFHSLTADLALERPFDLRFSEAMATTASALVGSSGLSPCFAYTFSDEISLYFTGLPFGGRVEKIDSVAASYAASALTLALGVTSPLSFDARVVFATPTSAREYLINRQQEAWRNHINAYCQHALISEGLSSREAASRLRGLPGKALHDLMHERGVNLAETPAWHRRGLMARTADVTVSGYNPIKKEKVTTIRHRVVIDRDLPLFSSPEGEVFLSSVLGL</sequence>
<evidence type="ECO:0000313" key="3">
    <source>
        <dbReference type="Proteomes" id="UP000002457"/>
    </source>
</evidence>